<sequence length="100" mass="11011">MSSFSPQTDFPNLTGRVALITRATSGLGRAVVLSLLKNDVKVYLVACNETKAIATISQLKREDLSPGYGKTLWNKLTLKNSGYARESTEEFLKQDDIVLC</sequence>
<protein>
    <submittedName>
        <fullName evidence="1">NAD-binding protein</fullName>
    </submittedName>
</protein>
<dbReference type="STRING" id="2282107.A0A286U9U1"/>
<accession>A0A286U9U1</accession>
<dbReference type="OrthoDB" id="191139at2759"/>
<dbReference type="Pfam" id="PF00106">
    <property type="entry name" value="adh_short"/>
    <property type="match status" value="1"/>
</dbReference>
<dbReference type="Proteomes" id="UP000217199">
    <property type="component" value="Unassembled WGS sequence"/>
</dbReference>
<dbReference type="Gene3D" id="3.40.50.720">
    <property type="entry name" value="NAD(P)-binding Rossmann-like Domain"/>
    <property type="match status" value="1"/>
</dbReference>
<keyword evidence="2" id="KW-1185">Reference proteome</keyword>
<name>A0A286U9U1_9AGAM</name>
<dbReference type="InterPro" id="IPR002347">
    <property type="entry name" value="SDR_fam"/>
</dbReference>
<evidence type="ECO:0000313" key="1">
    <source>
        <dbReference type="EMBL" id="PAV16333.1"/>
    </source>
</evidence>
<dbReference type="AlphaFoldDB" id="A0A286U9U1"/>
<dbReference type="SUPFAM" id="SSF51735">
    <property type="entry name" value="NAD(P)-binding Rossmann-fold domains"/>
    <property type="match status" value="1"/>
</dbReference>
<comment type="caution">
    <text evidence="1">The sequence shown here is derived from an EMBL/GenBank/DDBJ whole genome shotgun (WGS) entry which is preliminary data.</text>
</comment>
<proteinExistence type="predicted"/>
<evidence type="ECO:0000313" key="2">
    <source>
        <dbReference type="Proteomes" id="UP000217199"/>
    </source>
</evidence>
<dbReference type="InParanoid" id="A0A286U9U1"/>
<organism evidence="1 2">
    <name type="scientific">Pyrrhoderma noxium</name>
    <dbReference type="NCBI Taxonomy" id="2282107"/>
    <lineage>
        <taxon>Eukaryota</taxon>
        <taxon>Fungi</taxon>
        <taxon>Dikarya</taxon>
        <taxon>Basidiomycota</taxon>
        <taxon>Agaricomycotina</taxon>
        <taxon>Agaricomycetes</taxon>
        <taxon>Hymenochaetales</taxon>
        <taxon>Hymenochaetaceae</taxon>
        <taxon>Pyrrhoderma</taxon>
    </lineage>
</organism>
<reference evidence="1 2" key="1">
    <citation type="journal article" date="2017" name="Mol. Ecol.">
        <title>Comparative and population genomic landscape of Phellinus noxius: A hypervariable fungus causing root rot in trees.</title>
        <authorList>
            <person name="Chung C.L."/>
            <person name="Lee T.J."/>
            <person name="Akiba M."/>
            <person name="Lee H.H."/>
            <person name="Kuo T.H."/>
            <person name="Liu D."/>
            <person name="Ke H.M."/>
            <person name="Yokoi T."/>
            <person name="Roa M.B."/>
            <person name="Lu M.J."/>
            <person name="Chang Y.Y."/>
            <person name="Ann P.J."/>
            <person name="Tsai J.N."/>
            <person name="Chen C.Y."/>
            <person name="Tzean S.S."/>
            <person name="Ota Y."/>
            <person name="Hattori T."/>
            <person name="Sahashi N."/>
            <person name="Liou R.F."/>
            <person name="Kikuchi T."/>
            <person name="Tsai I.J."/>
        </authorList>
    </citation>
    <scope>NUCLEOTIDE SEQUENCE [LARGE SCALE GENOMIC DNA]</scope>
    <source>
        <strain evidence="1 2">FFPRI411160</strain>
    </source>
</reference>
<dbReference type="InterPro" id="IPR036291">
    <property type="entry name" value="NAD(P)-bd_dom_sf"/>
</dbReference>
<dbReference type="EMBL" id="NBII01000008">
    <property type="protein sequence ID" value="PAV16333.1"/>
    <property type="molecule type" value="Genomic_DNA"/>
</dbReference>
<gene>
    <name evidence="1" type="ORF">PNOK_0795300</name>
</gene>